<dbReference type="AlphaFoldDB" id="A0A7X0JRP2"/>
<gene>
    <name evidence="1" type="ORF">HNR48_001327</name>
</gene>
<dbReference type="RefSeq" id="WP_166849600.1">
    <property type="nucleotide sequence ID" value="NZ_JAAONY010000001.1"/>
</dbReference>
<dbReference type="Proteomes" id="UP000528457">
    <property type="component" value="Unassembled WGS sequence"/>
</dbReference>
<dbReference type="InParanoid" id="A0A7X0JRP2"/>
<organism evidence="1 2">
    <name type="scientific">Pseudoteredinibacter isoporae</name>
    <dbReference type="NCBI Taxonomy" id="570281"/>
    <lineage>
        <taxon>Bacteria</taxon>
        <taxon>Pseudomonadati</taxon>
        <taxon>Pseudomonadota</taxon>
        <taxon>Gammaproteobacteria</taxon>
        <taxon>Cellvibrionales</taxon>
        <taxon>Cellvibrionaceae</taxon>
        <taxon>Pseudoteredinibacter</taxon>
    </lineage>
</organism>
<sequence length="85" mass="8911">MNISSGNSFSIAQQGLQRSQASAVEAAESIANPARFNPAEEAKGVLEPLAEPIVQLKESQQLFDASAKVIEVSNRTVGALLDISA</sequence>
<accession>A0A7X0JRP2</accession>
<keyword evidence="1" id="KW-0282">Flagellum</keyword>
<keyword evidence="2" id="KW-1185">Reference proteome</keyword>
<name>A0A7X0JRP2_9GAMM</name>
<evidence type="ECO:0000313" key="1">
    <source>
        <dbReference type="EMBL" id="MBB6521049.1"/>
    </source>
</evidence>
<keyword evidence="1" id="KW-0969">Cilium</keyword>
<comment type="caution">
    <text evidence="1">The sequence shown here is derived from an EMBL/GenBank/DDBJ whole genome shotgun (WGS) entry which is preliminary data.</text>
</comment>
<keyword evidence="1" id="KW-0966">Cell projection</keyword>
<dbReference type="EMBL" id="JACHHT010000001">
    <property type="protein sequence ID" value="MBB6521049.1"/>
    <property type="molecule type" value="Genomic_DNA"/>
</dbReference>
<proteinExistence type="predicted"/>
<evidence type="ECO:0000313" key="2">
    <source>
        <dbReference type="Proteomes" id="UP000528457"/>
    </source>
</evidence>
<reference evidence="1 2" key="1">
    <citation type="submission" date="2020-08" db="EMBL/GenBank/DDBJ databases">
        <title>Genomic Encyclopedia of Type Strains, Phase IV (KMG-IV): sequencing the most valuable type-strain genomes for metagenomic binning, comparative biology and taxonomic classification.</title>
        <authorList>
            <person name="Goeker M."/>
        </authorList>
    </citation>
    <scope>NUCLEOTIDE SEQUENCE [LARGE SCALE GENOMIC DNA]</scope>
    <source>
        <strain evidence="1 2">DSM 22368</strain>
    </source>
</reference>
<protein>
    <submittedName>
        <fullName evidence="1">Flagellar hook-associated protein FlgK</fullName>
    </submittedName>
</protein>